<dbReference type="SUPFAM" id="SSF55347">
    <property type="entry name" value="Glyceraldehyde-3-phosphate dehydrogenase-like, C-terminal domain"/>
    <property type="match status" value="1"/>
</dbReference>
<name>A0A291GU15_9MICO</name>
<dbReference type="Proteomes" id="UP000217889">
    <property type="component" value="Chromosome"/>
</dbReference>
<evidence type="ECO:0000313" key="5">
    <source>
        <dbReference type="EMBL" id="ATG53584.1"/>
    </source>
</evidence>
<dbReference type="RefSeq" id="WP_096798063.1">
    <property type="nucleotide sequence ID" value="NZ_CP023564.1"/>
</dbReference>
<sequence length="445" mass="48800">MNTPRPRRFAFVGTGHRCEMYVRAVLGQHADAGTPVAWCDTNPIRMQYYDRLVAELSPSTPVPSSWAPDDFDAMVAATSPDVIVITTPDALHSDYIVRALAHDLDVVVEKPITTTAEKARAIAGAAQRSSGRILMTFNYRYSPRNTLVRQLVADGSIGTVTSVHFEWLLDTGHGADYFRRWHRQKEMSGGLQIHKASHHFDLVNWWLGDSPAQVTALGSRRFYGAEHAAEHGVDPSARTSRELPPSDPFRVDLAADDRLRALNLDAERADGYARDQNVFGEGVTIEDTMNVLVGYRGGAALTYSLYAYAPWEGYRVALNGTRGRIELDVCERPHRATADAEIDPSSQEEGASTTSASEVRPRRSTLRLQRQWERAVEIPIPEGRGGHGGGDAMLLEDIFVGDAPDPLGRRATWTDGLRSAAIGIAADQSFSQGCTVDVGSFSLPL</sequence>
<dbReference type="Gene3D" id="3.30.360.10">
    <property type="entry name" value="Dihydrodipicolinate Reductase, domain 2"/>
    <property type="match status" value="1"/>
</dbReference>
<protein>
    <submittedName>
        <fullName evidence="5">Dehydrogenase</fullName>
    </submittedName>
</protein>
<feature type="region of interest" description="Disordered" evidence="2">
    <location>
        <begin position="336"/>
        <end position="366"/>
    </location>
</feature>
<dbReference type="Pfam" id="PF01408">
    <property type="entry name" value="GFO_IDH_MocA"/>
    <property type="match status" value="1"/>
</dbReference>
<dbReference type="EMBL" id="CP023564">
    <property type="protein sequence ID" value="ATG53584.1"/>
    <property type="molecule type" value="Genomic_DNA"/>
</dbReference>
<evidence type="ECO:0000256" key="1">
    <source>
        <dbReference type="ARBA" id="ARBA00010928"/>
    </source>
</evidence>
<dbReference type="GO" id="GO:0000166">
    <property type="term" value="F:nucleotide binding"/>
    <property type="evidence" value="ECO:0007669"/>
    <property type="project" value="InterPro"/>
</dbReference>
<dbReference type="AlphaFoldDB" id="A0A291GU15"/>
<evidence type="ECO:0000259" key="3">
    <source>
        <dbReference type="Pfam" id="PF01408"/>
    </source>
</evidence>
<evidence type="ECO:0000256" key="2">
    <source>
        <dbReference type="SAM" id="MobiDB-lite"/>
    </source>
</evidence>
<dbReference type="OrthoDB" id="103047at2"/>
<evidence type="ECO:0000259" key="4">
    <source>
        <dbReference type="Pfam" id="PF02894"/>
    </source>
</evidence>
<feature type="domain" description="Gfo/Idh/MocA-like oxidoreductase C-terminal" evidence="4">
    <location>
        <begin position="149"/>
        <end position="437"/>
    </location>
</feature>
<feature type="compositionally biased region" description="Polar residues" evidence="2">
    <location>
        <begin position="344"/>
        <end position="357"/>
    </location>
</feature>
<dbReference type="SUPFAM" id="SSF51735">
    <property type="entry name" value="NAD(P)-binding Rossmann-fold domains"/>
    <property type="match status" value="1"/>
</dbReference>
<dbReference type="InterPro" id="IPR000683">
    <property type="entry name" value="Gfo/Idh/MocA-like_OxRdtase_N"/>
</dbReference>
<reference evidence="5 6" key="1">
    <citation type="journal article" date="2014" name="Int. J. Syst. Evol. Microbiol.">
        <title>Brachybacterium ginsengisoli sp. nov., isolated from soil of a ginseng field.</title>
        <authorList>
            <person name="Hoang V.A."/>
            <person name="Kim Y.J."/>
            <person name="Nguyen N.L."/>
            <person name="Yang D.C."/>
        </authorList>
    </citation>
    <scope>NUCLEOTIDE SEQUENCE [LARGE SCALE GENOMIC DNA]</scope>
    <source>
        <strain evidence="5 6">DCY80</strain>
    </source>
</reference>
<keyword evidence="6" id="KW-1185">Reference proteome</keyword>
<gene>
    <name evidence="5" type="ORF">CFK41_01400</name>
</gene>
<dbReference type="InterPro" id="IPR051450">
    <property type="entry name" value="Gfo/Idh/MocA_Oxidoreductases"/>
</dbReference>
<organism evidence="5 6">
    <name type="scientific">Brachybacterium ginsengisoli</name>
    <dbReference type="NCBI Taxonomy" id="1331682"/>
    <lineage>
        <taxon>Bacteria</taxon>
        <taxon>Bacillati</taxon>
        <taxon>Actinomycetota</taxon>
        <taxon>Actinomycetes</taxon>
        <taxon>Micrococcales</taxon>
        <taxon>Dermabacteraceae</taxon>
        <taxon>Brachybacterium</taxon>
    </lineage>
</organism>
<dbReference type="Gene3D" id="3.40.50.720">
    <property type="entry name" value="NAD(P)-binding Rossmann-like Domain"/>
    <property type="match status" value="1"/>
</dbReference>
<proteinExistence type="inferred from homology"/>
<dbReference type="InterPro" id="IPR004104">
    <property type="entry name" value="Gfo/Idh/MocA-like_OxRdtase_C"/>
</dbReference>
<evidence type="ECO:0000313" key="6">
    <source>
        <dbReference type="Proteomes" id="UP000217889"/>
    </source>
</evidence>
<dbReference type="Pfam" id="PF02894">
    <property type="entry name" value="GFO_IDH_MocA_C"/>
    <property type="match status" value="1"/>
</dbReference>
<comment type="similarity">
    <text evidence="1">Belongs to the Gfo/Idh/MocA family.</text>
</comment>
<dbReference type="InterPro" id="IPR036291">
    <property type="entry name" value="NAD(P)-bd_dom_sf"/>
</dbReference>
<dbReference type="PANTHER" id="PTHR43377">
    <property type="entry name" value="BILIVERDIN REDUCTASE A"/>
    <property type="match status" value="1"/>
</dbReference>
<accession>A0A291GU15</accession>
<dbReference type="KEGG" id="bgg:CFK41_01400"/>
<feature type="domain" description="Gfo/Idh/MocA-like oxidoreductase N-terminal" evidence="3">
    <location>
        <begin position="8"/>
        <end position="134"/>
    </location>
</feature>
<dbReference type="PANTHER" id="PTHR43377:SF2">
    <property type="entry name" value="BINDING ROSSMANN FOLD OXIDOREDUCTASE, PUTATIVE (AFU_ORTHOLOGUE AFUA_4G00560)-RELATED"/>
    <property type="match status" value="1"/>
</dbReference>